<organism evidence="2 3">
    <name type="scientific">Dipteronia dyeriana</name>
    <dbReference type="NCBI Taxonomy" id="168575"/>
    <lineage>
        <taxon>Eukaryota</taxon>
        <taxon>Viridiplantae</taxon>
        <taxon>Streptophyta</taxon>
        <taxon>Embryophyta</taxon>
        <taxon>Tracheophyta</taxon>
        <taxon>Spermatophyta</taxon>
        <taxon>Magnoliopsida</taxon>
        <taxon>eudicotyledons</taxon>
        <taxon>Gunneridae</taxon>
        <taxon>Pentapetalae</taxon>
        <taxon>rosids</taxon>
        <taxon>malvids</taxon>
        <taxon>Sapindales</taxon>
        <taxon>Sapindaceae</taxon>
        <taxon>Hippocastanoideae</taxon>
        <taxon>Acereae</taxon>
        <taxon>Dipteronia</taxon>
    </lineage>
</organism>
<reference evidence="2" key="1">
    <citation type="journal article" date="2023" name="Plant J.">
        <title>Genome sequences and population genomics provide insights into the demographic history, inbreeding, and mutation load of two 'living fossil' tree species of Dipteronia.</title>
        <authorList>
            <person name="Feng Y."/>
            <person name="Comes H.P."/>
            <person name="Chen J."/>
            <person name="Zhu S."/>
            <person name="Lu R."/>
            <person name="Zhang X."/>
            <person name="Li P."/>
            <person name="Qiu J."/>
            <person name="Olsen K.M."/>
            <person name="Qiu Y."/>
        </authorList>
    </citation>
    <scope>NUCLEOTIDE SEQUENCE</scope>
    <source>
        <strain evidence="2">KIB01</strain>
    </source>
</reference>
<protein>
    <recommendedName>
        <fullName evidence="4">MULE transposase domain-containing protein</fullName>
    </recommendedName>
</protein>
<name>A0AAD9UBN7_9ROSI</name>
<accession>A0AAD9UBN7</accession>
<sequence length="336" mass="38679">MKENLFVYDIVVSNLREERRPASDEDDENDVYNNYEVNEKLDEDTNLDVSLDEDCGEVDNDRHDHCDPDGDDSKMAKYYRQHQWASNPNGSIEIREGQILGNSKTTRDALSVTCSSLTIYRAKKIVLNNSKTDHITAYTKMKKYDNAIIAMNPGTCVKVSLTEVPGTNPRVNRFFLSFKASQVGVKKGYRPLIGIDGCHLTGQFGGVMLLANDLDGDNGIFPIAFYVYEFRTFESWTWFLKLLVECLGWDDRKPICLMSDQQKISGMPCKHIVVVFMYNRVFAHDHVHWYYTMEALKLTYNGAINHIPEESKWPKYHSQHIDLPAKRTKVDRPKKN</sequence>
<evidence type="ECO:0000313" key="2">
    <source>
        <dbReference type="EMBL" id="KAK2651283.1"/>
    </source>
</evidence>
<comment type="caution">
    <text evidence="2">The sequence shown here is derived from an EMBL/GenBank/DDBJ whole genome shotgun (WGS) entry which is preliminary data.</text>
</comment>
<evidence type="ECO:0008006" key="4">
    <source>
        <dbReference type="Google" id="ProtNLM"/>
    </source>
</evidence>
<proteinExistence type="predicted"/>
<feature type="region of interest" description="Disordered" evidence="1">
    <location>
        <begin position="19"/>
        <end position="39"/>
    </location>
</feature>
<dbReference type="AlphaFoldDB" id="A0AAD9UBN7"/>
<dbReference type="PANTHER" id="PTHR31973:SF187">
    <property type="entry name" value="MUTATOR TRANSPOSASE MUDRA PROTEIN"/>
    <property type="match status" value="1"/>
</dbReference>
<dbReference type="PANTHER" id="PTHR31973">
    <property type="entry name" value="POLYPROTEIN, PUTATIVE-RELATED"/>
    <property type="match status" value="1"/>
</dbReference>
<evidence type="ECO:0000256" key="1">
    <source>
        <dbReference type="SAM" id="MobiDB-lite"/>
    </source>
</evidence>
<gene>
    <name evidence="2" type="ORF">Ddye_018772</name>
</gene>
<dbReference type="Proteomes" id="UP001280121">
    <property type="component" value="Unassembled WGS sequence"/>
</dbReference>
<dbReference type="EMBL" id="JANJYI010000005">
    <property type="protein sequence ID" value="KAK2651283.1"/>
    <property type="molecule type" value="Genomic_DNA"/>
</dbReference>
<evidence type="ECO:0000313" key="3">
    <source>
        <dbReference type="Proteomes" id="UP001280121"/>
    </source>
</evidence>
<keyword evidence="3" id="KW-1185">Reference proteome</keyword>